<feature type="chain" id="PRO_5021849457" evidence="2">
    <location>
        <begin position="27"/>
        <end position="58"/>
    </location>
</feature>
<name>A0A517Z298_9PLAN</name>
<evidence type="ECO:0000313" key="3">
    <source>
        <dbReference type="EMBL" id="QDU36595.1"/>
    </source>
</evidence>
<dbReference type="AlphaFoldDB" id="A0A517Z298"/>
<evidence type="ECO:0000256" key="1">
    <source>
        <dbReference type="SAM" id="MobiDB-lite"/>
    </source>
</evidence>
<feature type="region of interest" description="Disordered" evidence="1">
    <location>
        <begin position="29"/>
        <end position="58"/>
    </location>
</feature>
<organism evidence="3 4">
    <name type="scientific">Maioricimonas rarisocia</name>
    <dbReference type="NCBI Taxonomy" id="2528026"/>
    <lineage>
        <taxon>Bacteria</taxon>
        <taxon>Pseudomonadati</taxon>
        <taxon>Planctomycetota</taxon>
        <taxon>Planctomycetia</taxon>
        <taxon>Planctomycetales</taxon>
        <taxon>Planctomycetaceae</taxon>
        <taxon>Maioricimonas</taxon>
    </lineage>
</organism>
<keyword evidence="2" id="KW-0732">Signal</keyword>
<sequence length="58" mass="6319" precursor="true">MTISQHRLCTVLLFCFTALIAPDVNADDTSFKRQTADSPTTSAPTVPQVAECHPDLQD</sequence>
<keyword evidence="4" id="KW-1185">Reference proteome</keyword>
<feature type="signal peptide" evidence="2">
    <location>
        <begin position="1"/>
        <end position="26"/>
    </location>
</feature>
<gene>
    <name evidence="3" type="ORF">Mal4_08820</name>
</gene>
<dbReference type="Proteomes" id="UP000320496">
    <property type="component" value="Chromosome"/>
</dbReference>
<protein>
    <submittedName>
        <fullName evidence="3">Uncharacterized protein</fullName>
    </submittedName>
</protein>
<feature type="compositionally biased region" description="Polar residues" evidence="1">
    <location>
        <begin position="36"/>
        <end position="45"/>
    </location>
</feature>
<evidence type="ECO:0000313" key="4">
    <source>
        <dbReference type="Proteomes" id="UP000320496"/>
    </source>
</evidence>
<dbReference type="RefSeq" id="WP_197444075.1">
    <property type="nucleotide sequence ID" value="NZ_CP036275.1"/>
</dbReference>
<evidence type="ECO:0000256" key="2">
    <source>
        <dbReference type="SAM" id="SignalP"/>
    </source>
</evidence>
<dbReference type="KEGG" id="mri:Mal4_08820"/>
<proteinExistence type="predicted"/>
<reference evidence="3 4" key="1">
    <citation type="submission" date="2019-02" db="EMBL/GenBank/DDBJ databases">
        <title>Deep-cultivation of Planctomycetes and their phenomic and genomic characterization uncovers novel biology.</title>
        <authorList>
            <person name="Wiegand S."/>
            <person name="Jogler M."/>
            <person name="Boedeker C."/>
            <person name="Pinto D."/>
            <person name="Vollmers J."/>
            <person name="Rivas-Marin E."/>
            <person name="Kohn T."/>
            <person name="Peeters S.H."/>
            <person name="Heuer A."/>
            <person name="Rast P."/>
            <person name="Oberbeckmann S."/>
            <person name="Bunk B."/>
            <person name="Jeske O."/>
            <person name="Meyerdierks A."/>
            <person name="Storesund J.E."/>
            <person name="Kallscheuer N."/>
            <person name="Luecker S."/>
            <person name="Lage O.M."/>
            <person name="Pohl T."/>
            <person name="Merkel B.J."/>
            <person name="Hornburger P."/>
            <person name="Mueller R.-W."/>
            <person name="Bruemmer F."/>
            <person name="Labrenz M."/>
            <person name="Spormann A.M."/>
            <person name="Op den Camp H."/>
            <person name="Overmann J."/>
            <person name="Amann R."/>
            <person name="Jetten M.S.M."/>
            <person name="Mascher T."/>
            <person name="Medema M.H."/>
            <person name="Devos D.P."/>
            <person name="Kaster A.-K."/>
            <person name="Ovreas L."/>
            <person name="Rohde M."/>
            <person name="Galperin M.Y."/>
            <person name="Jogler C."/>
        </authorList>
    </citation>
    <scope>NUCLEOTIDE SEQUENCE [LARGE SCALE GENOMIC DNA]</scope>
    <source>
        <strain evidence="3 4">Mal4</strain>
    </source>
</reference>
<accession>A0A517Z298</accession>
<dbReference type="EMBL" id="CP036275">
    <property type="protein sequence ID" value="QDU36595.1"/>
    <property type="molecule type" value="Genomic_DNA"/>
</dbReference>